<gene>
    <name evidence="1" type="ORF">DZ860_11365</name>
</gene>
<protein>
    <submittedName>
        <fullName evidence="1">Uncharacterized protein</fullName>
    </submittedName>
</protein>
<evidence type="ECO:0000313" key="2">
    <source>
        <dbReference type="Proteomes" id="UP000273252"/>
    </source>
</evidence>
<reference evidence="1 2" key="1">
    <citation type="submission" date="2018-08" db="EMBL/GenBank/DDBJ databases">
        <title>Vibrio isolated from the Eastern China Marginal Seas.</title>
        <authorList>
            <person name="Li Y."/>
        </authorList>
    </citation>
    <scope>NUCLEOTIDE SEQUENCE [LARGE SCALE GENOMIC DNA]</scope>
    <source>
        <strain evidence="1 2">BEI233</strain>
    </source>
</reference>
<keyword evidence="2" id="KW-1185">Reference proteome</keyword>
<dbReference type="EMBL" id="QVMU01000009">
    <property type="protein sequence ID" value="RJX70926.1"/>
    <property type="molecule type" value="Genomic_DNA"/>
</dbReference>
<dbReference type="RefSeq" id="WP_120031342.1">
    <property type="nucleotide sequence ID" value="NZ_QVMU01000009.1"/>
</dbReference>
<dbReference type="OrthoDB" id="9553899at2"/>
<proteinExistence type="predicted"/>
<name>A0A3A6QQW5_9VIBR</name>
<accession>A0A3A6QQW5</accession>
<sequence>MKNLDCESSIPLSIKKRRESNLKNALKFILADQTIELLYISFPYVLKNLNRVLTRYCQLALDGENFYNSDAKGIDAWVELPNKGKFVIKFPIPNELYSEEVFNHSRWSGNGSILGLGEEVIMDYFFPYLIRYVSQNYDNLTEEDKAILLNPYDWDFGPS</sequence>
<evidence type="ECO:0000313" key="1">
    <source>
        <dbReference type="EMBL" id="RJX70926.1"/>
    </source>
</evidence>
<dbReference type="AlphaFoldDB" id="A0A3A6QQW5"/>
<comment type="caution">
    <text evidence="1">The sequence shown here is derived from an EMBL/GenBank/DDBJ whole genome shotgun (WGS) entry which is preliminary data.</text>
</comment>
<dbReference type="Proteomes" id="UP000273252">
    <property type="component" value="Unassembled WGS sequence"/>
</dbReference>
<organism evidence="1 2">
    <name type="scientific">Vibrio sinensis</name>
    <dbReference type="NCBI Taxonomy" id="2302434"/>
    <lineage>
        <taxon>Bacteria</taxon>
        <taxon>Pseudomonadati</taxon>
        <taxon>Pseudomonadota</taxon>
        <taxon>Gammaproteobacteria</taxon>
        <taxon>Vibrionales</taxon>
        <taxon>Vibrionaceae</taxon>
        <taxon>Vibrio</taxon>
    </lineage>
</organism>